<evidence type="ECO:0000313" key="3">
    <source>
        <dbReference type="Proteomes" id="UP000006039"/>
    </source>
</evidence>
<reference evidence="3" key="1">
    <citation type="submission" date="2010-07" db="EMBL/GenBank/DDBJ databases">
        <title>The genome sequence of Gaeumannomyces graminis var. tritici strain R3-111a-1.</title>
        <authorList>
            <consortium name="The Broad Institute Genome Sequencing Platform"/>
            <person name="Ma L.-J."/>
            <person name="Dead R."/>
            <person name="Young S."/>
            <person name="Zeng Q."/>
            <person name="Koehrsen M."/>
            <person name="Alvarado L."/>
            <person name="Berlin A."/>
            <person name="Chapman S.B."/>
            <person name="Chen Z."/>
            <person name="Freedman E."/>
            <person name="Gellesch M."/>
            <person name="Goldberg J."/>
            <person name="Griggs A."/>
            <person name="Gujja S."/>
            <person name="Heilman E.R."/>
            <person name="Heiman D."/>
            <person name="Hepburn T."/>
            <person name="Howarth C."/>
            <person name="Jen D."/>
            <person name="Larson L."/>
            <person name="Mehta T."/>
            <person name="Neiman D."/>
            <person name="Pearson M."/>
            <person name="Roberts A."/>
            <person name="Saif S."/>
            <person name="Shea T."/>
            <person name="Shenoy N."/>
            <person name="Sisk P."/>
            <person name="Stolte C."/>
            <person name="Sykes S."/>
            <person name="Walk T."/>
            <person name="White J."/>
            <person name="Yandava C."/>
            <person name="Haas B."/>
            <person name="Nusbaum C."/>
            <person name="Birren B."/>
        </authorList>
    </citation>
    <scope>NUCLEOTIDE SEQUENCE [LARGE SCALE GENOMIC DNA]</scope>
    <source>
        <strain evidence="3">R3-111a-1</strain>
    </source>
</reference>
<dbReference type="RefSeq" id="XP_009229515.1">
    <property type="nucleotide sequence ID" value="XM_009231251.1"/>
</dbReference>
<dbReference type="GeneID" id="20353803"/>
<reference evidence="2" key="5">
    <citation type="submission" date="2018-04" db="UniProtKB">
        <authorList>
            <consortium name="EnsemblFungi"/>
        </authorList>
    </citation>
    <scope>IDENTIFICATION</scope>
    <source>
        <strain evidence="2">R3-111a-1</strain>
    </source>
</reference>
<dbReference type="HOGENOM" id="CLU_3050429_0_0_1"/>
<keyword evidence="3" id="KW-1185">Reference proteome</keyword>
<dbReference type="AlphaFoldDB" id="J3PIL6"/>
<sequence length="54" mass="6302">MSSSKSIRIKRQPRSKRVGIADHDTIWRRAKKIKQKLGLIDYDGRTRLTVAKTH</sequence>
<evidence type="ECO:0000313" key="2">
    <source>
        <dbReference type="EnsemblFungi" id="EJT69077"/>
    </source>
</evidence>
<dbReference type="EMBL" id="GL385406">
    <property type="protein sequence ID" value="EJT69077.1"/>
    <property type="molecule type" value="Genomic_DNA"/>
</dbReference>
<protein>
    <submittedName>
        <fullName evidence="1 2">Uncharacterized protein</fullName>
    </submittedName>
</protein>
<reference evidence="1" key="2">
    <citation type="submission" date="2010-07" db="EMBL/GenBank/DDBJ databases">
        <authorList>
            <consortium name="The Broad Institute Genome Sequencing Platform"/>
            <consortium name="Broad Institute Genome Sequencing Center for Infectious Disease"/>
            <person name="Ma L.-J."/>
            <person name="Dead R."/>
            <person name="Young S."/>
            <person name="Zeng Q."/>
            <person name="Koehrsen M."/>
            <person name="Alvarado L."/>
            <person name="Berlin A."/>
            <person name="Chapman S.B."/>
            <person name="Chen Z."/>
            <person name="Freedman E."/>
            <person name="Gellesch M."/>
            <person name="Goldberg J."/>
            <person name="Griggs A."/>
            <person name="Gujja S."/>
            <person name="Heilman E.R."/>
            <person name="Heiman D."/>
            <person name="Hepburn T."/>
            <person name="Howarth C."/>
            <person name="Jen D."/>
            <person name="Larson L."/>
            <person name="Mehta T."/>
            <person name="Neiman D."/>
            <person name="Pearson M."/>
            <person name="Roberts A."/>
            <person name="Saif S."/>
            <person name="Shea T."/>
            <person name="Shenoy N."/>
            <person name="Sisk P."/>
            <person name="Stolte C."/>
            <person name="Sykes S."/>
            <person name="Walk T."/>
            <person name="White J."/>
            <person name="Yandava C."/>
            <person name="Haas B."/>
            <person name="Nusbaum C."/>
            <person name="Birren B."/>
        </authorList>
    </citation>
    <scope>NUCLEOTIDE SEQUENCE</scope>
    <source>
        <strain evidence="1">R3-111a-1</strain>
    </source>
</reference>
<reference evidence="1" key="3">
    <citation type="submission" date="2010-09" db="EMBL/GenBank/DDBJ databases">
        <title>Annotation of Gaeumannomyces graminis var. tritici R3-111a-1.</title>
        <authorList>
            <consortium name="The Broad Institute Genome Sequencing Platform"/>
            <person name="Ma L.-J."/>
            <person name="Dead R."/>
            <person name="Young S.K."/>
            <person name="Zeng Q."/>
            <person name="Gargeya S."/>
            <person name="Fitzgerald M."/>
            <person name="Haas B."/>
            <person name="Abouelleil A."/>
            <person name="Alvarado L."/>
            <person name="Arachchi H.M."/>
            <person name="Berlin A."/>
            <person name="Brown A."/>
            <person name="Chapman S.B."/>
            <person name="Chen Z."/>
            <person name="Dunbar C."/>
            <person name="Freedman E."/>
            <person name="Gearin G."/>
            <person name="Gellesch M."/>
            <person name="Goldberg J."/>
            <person name="Griggs A."/>
            <person name="Gujja S."/>
            <person name="Heiman D."/>
            <person name="Howarth C."/>
            <person name="Larson L."/>
            <person name="Lui A."/>
            <person name="MacDonald P.J.P."/>
            <person name="Mehta T."/>
            <person name="Montmayeur A."/>
            <person name="Murphy C."/>
            <person name="Neiman D."/>
            <person name="Pearson M."/>
            <person name="Priest M."/>
            <person name="Roberts A."/>
            <person name="Saif S."/>
            <person name="Shea T."/>
            <person name="Shenoy N."/>
            <person name="Sisk P."/>
            <person name="Stolte C."/>
            <person name="Sykes S."/>
            <person name="Yandava C."/>
            <person name="Wortman J."/>
            <person name="Nusbaum C."/>
            <person name="Birren B."/>
        </authorList>
    </citation>
    <scope>NUCLEOTIDE SEQUENCE</scope>
    <source>
        <strain evidence="1">R3-111a-1</strain>
    </source>
</reference>
<organism evidence="1">
    <name type="scientific">Gaeumannomyces tritici (strain R3-111a-1)</name>
    <name type="common">Wheat and barley take-all root rot fungus</name>
    <name type="synonym">Gaeumannomyces graminis var. tritici</name>
    <dbReference type="NCBI Taxonomy" id="644352"/>
    <lineage>
        <taxon>Eukaryota</taxon>
        <taxon>Fungi</taxon>
        <taxon>Dikarya</taxon>
        <taxon>Ascomycota</taxon>
        <taxon>Pezizomycotina</taxon>
        <taxon>Sordariomycetes</taxon>
        <taxon>Sordariomycetidae</taxon>
        <taxon>Magnaporthales</taxon>
        <taxon>Magnaporthaceae</taxon>
        <taxon>Gaeumannomyces</taxon>
    </lineage>
</organism>
<dbReference type="Proteomes" id="UP000006039">
    <property type="component" value="Unassembled WGS sequence"/>
</dbReference>
<name>J3PIL6_GAET3</name>
<accession>J3PIL6</accession>
<dbReference type="VEuPathDB" id="FungiDB:GGTG_13345"/>
<proteinExistence type="predicted"/>
<gene>
    <name evidence="2" type="primary">20353803</name>
    <name evidence="1" type="ORF">GGTG_13345</name>
</gene>
<reference evidence="2" key="4">
    <citation type="journal article" date="2015" name="G3 (Bethesda)">
        <title>Genome sequences of three phytopathogenic species of the Magnaporthaceae family of fungi.</title>
        <authorList>
            <person name="Okagaki L.H."/>
            <person name="Nunes C.C."/>
            <person name="Sailsbery J."/>
            <person name="Clay B."/>
            <person name="Brown D."/>
            <person name="John T."/>
            <person name="Oh Y."/>
            <person name="Young N."/>
            <person name="Fitzgerald M."/>
            <person name="Haas B.J."/>
            <person name="Zeng Q."/>
            <person name="Young S."/>
            <person name="Adiconis X."/>
            <person name="Fan L."/>
            <person name="Levin J.Z."/>
            <person name="Mitchell T.K."/>
            <person name="Okubara P.A."/>
            <person name="Farman M.L."/>
            <person name="Kohn L.M."/>
            <person name="Birren B."/>
            <person name="Ma L.-J."/>
            <person name="Dean R.A."/>
        </authorList>
    </citation>
    <scope>NUCLEOTIDE SEQUENCE</scope>
    <source>
        <strain evidence="2">R3-111a-1</strain>
    </source>
</reference>
<dbReference type="EnsemblFungi" id="EJT69077">
    <property type="protein sequence ID" value="EJT69077"/>
    <property type="gene ID" value="GGTG_13345"/>
</dbReference>
<evidence type="ECO:0000313" key="1">
    <source>
        <dbReference type="EMBL" id="EJT69077.1"/>
    </source>
</evidence>